<name>A0AAN8WT54_HALRR</name>
<dbReference type="AlphaFoldDB" id="A0AAN8WT54"/>
<evidence type="ECO:0000313" key="1">
    <source>
        <dbReference type="EMBL" id="KAK7065854.1"/>
    </source>
</evidence>
<dbReference type="EMBL" id="JAXCGZ010019736">
    <property type="protein sequence ID" value="KAK7065854.1"/>
    <property type="molecule type" value="Genomic_DNA"/>
</dbReference>
<sequence length="149" mass="16752">MGVISQFGEVTIINGRMLFGESEVCLSIEREEAHCTVVVGKDKGIGKASEVVETMFACVEEDSSGKRDYEAKHPHSHFLFREDVESHKDVEKNGNKKGAALLELEDKDSVVVCDGVRKMHQMHHKRVDKTLLVARIVDPSEMRDEVGKW</sequence>
<organism evidence="1 2">
    <name type="scientific">Halocaridina rubra</name>
    <name type="common">Hawaiian red shrimp</name>
    <dbReference type="NCBI Taxonomy" id="373956"/>
    <lineage>
        <taxon>Eukaryota</taxon>
        <taxon>Metazoa</taxon>
        <taxon>Ecdysozoa</taxon>
        <taxon>Arthropoda</taxon>
        <taxon>Crustacea</taxon>
        <taxon>Multicrustacea</taxon>
        <taxon>Malacostraca</taxon>
        <taxon>Eumalacostraca</taxon>
        <taxon>Eucarida</taxon>
        <taxon>Decapoda</taxon>
        <taxon>Pleocyemata</taxon>
        <taxon>Caridea</taxon>
        <taxon>Atyoidea</taxon>
        <taxon>Atyidae</taxon>
        <taxon>Halocaridina</taxon>
    </lineage>
</organism>
<protein>
    <submittedName>
        <fullName evidence="1">Uncharacterized protein</fullName>
    </submittedName>
</protein>
<proteinExistence type="predicted"/>
<accession>A0AAN8WT54</accession>
<gene>
    <name evidence="1" type="ORF">SK128_002717</name>
</gene>
<evidence type="ECO:0000313" key="2">
    <source>
        <dbReference type="Proteomes" id="UP001381693"/>
    </source>
</evidence>
<comment type="caution">
    <text evidence="1">The sequence shown here is derived from an EMBL/GenBank/DDBJ whole genome shotgun (WGS) entry which is preliminary data.</text>
</comment>
<dbReference type="Proteomes" id="UP001381693">
    <property type="component" value="Unassembled WGS sequence"/>
</dbReference>
<keyword evidence="2" id="KW-1185">Reference proteome</keyword>
<reference evidence="1 2" key="1">
    <citation type="submission" date="2023-11" db="EMBL/GenBank/DDBJ databases">
        <title>Halocaridina rubra genome assembly.</title>
        <authorList>
            <person name="Smith C."/>
        </authorList>
    </citation>
    <scope>NUCLEOTIDE SEQUENCE [LARGE SCALE GENOMIC DNA]</scope>
    <source>
        <strain evidence="1">EP-1</strain>
        <tissue evidence="1">Whole</tissue>
    </source>
</reference>